<protein>
    <submittedName>
        <fullName evidence="1">Organic hydroperoxide reductase OsmC/OhrA</fullName>
    </submittedName>
</protein>
<dbReference type="PANTHER" id="PTHR42830">
    <property type="entry name" value="OSMOTICALLY INDUCIBLE FAMILY PROTEIN"/>
    <property type="match status" value="1"/>
</dbReference>
<dbReference type="SUPFAM" id="SSF82784">
    <property type="entry name" value="OsmC-like"/>
    <property type="match status" value="1"/>
</dbReference>
<organism evidence="1 2">
    <name type="scientific">Actinopolyspora mzabensis</name>
    <dbReference type="NCBI Taxonomy" id="995066"/>
    <lineage>
        <taxon>Bacteria</taxon>
        <taxon>Bacillati</taxon>
        <taxon>Actinomycetota</taxon>
        <taxon>Actinomycetes</taxon>
        <taxon>Actinopolysporales</taxon>
        <taxon>Actinopolysporaceae</taxon>
        <taxon>Actinopolyspora</taxon>
    </lineage>
</organism>
<dbReference type="EMBL" id="FNFM01000011">
    <property type="protein sequence ID" value="SDK71301.1"/>
    <property type="molecule type" value="Genomic_DNA"/>
</dbReference>
<dbReference type="Gene3D" id="3.30.300.20">
    <property type="match status" value="1"/>
</dbReference>
<dbReference type="OrthoDB" id="9795405at2"/>
<dbReference type="PANTHER" id="PTHR42830:SF2">
    <property type="entry name" value="OSMC_OHR FAMILY PROTEIN"/>
    <property type="match status" value="1"/>
</dbReference>
<dbReference type="AlphaFoldDB" id="A0A1G9E557"/>
<keyword evidence="2" id="KW-1185">Reference proteome</keyword>
<evidence type="ECO:0000313" key="2">
    <source>
        <dbReference type="Proteomes" id="UP000199213"/>
    </source>
</evidence>
<dbReference type="InterPro" id="IPR015946">
    <property type="entry name" value="KH_dom-like_a/b"/>
</dbReference>
<dbReference type="Pfam" id="PF02566">
    <property type="entry name" value="OsmC"/>
    <property type="match status" value="1"/>
</dbReference>
<gene>
    <name evidence="1" type="ORF">SAMN04487820_111131</name>
</gene>
<dbReference type="Proteomes" id="UP000199213">
    <property type="component" value="Unassembled WGS sequence"/>
</dbReference>
<reference evidence="2" key="1">
    <citation type="submission" date="2016-10" db="EMBL/GenBank/DDBJ databases">
        <authorList>
            <person name="Varghese N."/>
            <person name="Submissions S."/>
        </authorList>
    </citation>
    <scope>NUCLEOTIDE SEQUENCE [LARGE SCALE GENOMIC DNA]</scope>
    <source>
        <strain evidence="2">DSM 45460</strain>
    </source>
</reference>
<dbReference type="InterPro" id="IPR036102">
    <property type="entry name" value="OsmC/Ohrsf"/>
</dbReference>
<proteinExistence type="predicted"/>
<sequence>MSERHDYETVVRWTGNRGSGTEQYDSYGREHLVEVAGKASLRGSADPAFLGDPELLNPEELLVASLAQCHMLWYLGICASSGVVVTEYLDAARGTMTEERGGGGRFTEVVLRPVVTVRSESMRDRAAKLHEQAHRKCFIANSVNFPVRHEPGIRVAS</sequence>
<dbReference type="InterPro" id="IPR003718">
    <property type="entry name" value="OsmC/Ohr_fam"/>
</dbReference>
<accession>A0A1G9E557</accession>
<evidence type="ECO:0000313" key="1">
    <source>
        <dbReference type="EMBL" id="SDK71301.1"/>
    </source>
</evidence>
<name>A0A1G9E557_ACTMZ</name>
<dbReference type="InterPro" id="IPR052707">
    <property type="entry name" value="OsmC_Ohr_Peroxiredoxin"/>
</dbReference>
<dbReference type="RefSeq" id="WP_092630742.1">
    <property type="nucleotide sequence ID" value="NZ_FNFM01000011.1"/>
</dbReference>